<dbReference type="SUPFAM" id="SSF63829">
    <property type="entry name" value="Calcium-dependent phosphotriesterase"/>
    <property type="match status" value="1"/>
</dbReference>
<reference evidence="4" key="1">
    <citation type="journal article" date="2014" name="Int. J. Syst. Evol. Microbiol.">
        <title>Complete genome sequence of Corynebacterium casei LMG S-19264T (=DSM 44701T), isolated from a smear-ripened cheese.</title>
        <authorList>
            <consortium name="US DOE Joint Genome Institute (JGI-PGF)"/>
            <person name="Walter F."/>
            <person name="Albersmeier A."/>
            <person name="Kalinowski J."/>
            <person name="Ruckert C."/>
        </authorList>
    </citation>
    <scope>NUCLEOTIDE SEQUENCE</scope>
    <source>
        <strain evidence="4">CGMCC 1.15082</strain>
    </source>
</reference>
<evidence type="ECO:0000256" key="2">
    <source>
        <dbReference type="SAM" id="SignalP"/>
    </source>
</evidence>
<reference evidence="4" key="2">
    <citation type="submission" date="2020-09" db="EMBL/GenBank/DDBJ databases">
        <authorList>
            <person name="Sun Q."/>
            <person name="Zhou Y."/>
        </authorList>
    </citation>
    <scope>NUCLEOTIDE SEQUENCE</scope>
    <source>
        <strain evidence="4">CGMCC 1.15082</strain>
    </source>
</reference>
<sequence>MNRLAHMSALGAALILIGVAAHAADDTATLPALDIPRALRSAVPLPMAEADLPSVEAREYFKVSEKGLQLECPTFDAKGDLLFCEVFGGTVFRLTPDRQLSSFVPNPQLRPAGLAVGRNGRIYMAELGDFKSRGSVVTTAPDGSDVQTIVSRDDGFLPDDLVFNKDGGFYFTDFKGGSSTPSGGVYYLGPGGGKPVPVVPDLRIANGIGLSPDGKTLWVTELAGGQLHRISLADATTIAPFGSSVVYNFVGGGPDSIRVDADGNVYVAMYGQGRIMVFNPLGFPIGQYLLPGRDDGHNLRSTSMVIRPGTDELLIFTNDWDKGQGSTIFVAKAVAKAAP</sequence>
<evidence type="ECO:0000259" key="3">
    <source>
        <dbReference type="Pfam" id="PF08450"/>
    </source>
</evidence>
<evidence type="ECO:0000256" key="1">
    <source>
        <dbReference type="ARBA" id="ARBA00022801"/>
    </source>
</evidence>
<dbReference type="Gene3D" id="2.120.10.30">
    <property type="entry name" value="TolB, C-terminal domain"/>
    <property type="match status" value="1"/>
</dbReference>
<gene>
    <name evidence="4" type="primary">drp35</name>
    <name evidence="4" type="ORF">GCM10011491_22940</name>
</gene>
<organism evidence="4 5">
    <name type="scientific">Brucella endophytica</name>
    <dbReference type="NCBI Taxonomy" id="1963359"/>
    <lineage>
        <taxon>Bacteria</taxon>
        <taxon>Pseudomonadati</taxon>
        <taxon>Pseudomonadota</taxon>
        <taxon>Alphaproteobacteria</taxon>
        <taxon>Hyphomicrobiales</taxon>
        <taxon>Brucellaceae</taxon>
        <taxon>Brucella/Ochrobactrum group</taxon>
        <taxon>Brucella</taxon>
    </lineage>
</organism>
<feature type="signal peptide" evidence="2">
    <location>
        <begin position="1"/>
        <end position="23"/>
    </location>
</feature>
<evidence type="ECO:0000313" key="4">
    <source>
        <dbReference type="EMBL" id="GGA94129.1"/>
    </source>
</evidence>
<dbReference type="Proteomes" id="UP000646478">
    <property type="component" value="Unassembled WGS sequence"/>
</dbReference>
<proteinExistence type="predicted"/>
<protein>
    <submittedName>
        <fullName evidence="4">Lactonase drp35</fullName>
    </submittedName>
</protein>
<keyword evidence="2" id="KW-0732">Signal</keyword>
<feature type="domain" description="SMP-30/Gluconolactonase/LRE-like region" evidence="3">
    <location>
        <begin position="71"/>
        <end position="292"/>
    </location>
</feature>
<keyword evidence="5" id="KW-1185">Reference proteome</keyword>
<dbReference type="InterPro" id="IPR013658">
    <property type="entry name" value="SGL"/>
</dbReference>
<dbReference type="RefSeq" id="WP_210311642.1">
    <property type="nucleotide sequence ID" value="NZ_BMHH01000008.1"/>
</dbReference>
<dbReference type="InterPro" id="IPR011042">
    <property type="entry name" value="6-blade_b-propeller_TolB-like"/>
</dbReference>
<feature type="chain" id="PRO_5038011092" evidence="2">
    <location>
        <begin position="24"/>
        <end position="339"/>
    </location>
</feature>
<dbReference type="PANTHER" id="PTHR47572:SF4">
    <property type="entry name" value="LACTONASE DRP35"/>
    <property type="match status" value="1"/>
</dbReference>
<dbReference type="Pfam" id="PF08450">
    <property type="entry name" value="SGL"/>
    <property type="match status" value="1"/>
</dbReference>
<comment type="caution">
    <text evidence="4">The sequence shown here is derived from an EMBL/GenBank/DDBJ whole genome shotgun (WGS) entry which is preliminary data.</text>
</comment>
<dbReference type="PANTHER" id="PTHR47572">
    <property type="entry name" value="LIPOPROTEIN-RELATED"/>
    <property type="match status" value="1"/>
</dbReference>
<dbReference type="AlphaFoldDB" id="A0A916SEY6"/>
<name>A0A916SEY6_9HYPH</name>
<keyword evidence="1" id="KW-0378">Hydrolase</keyword>
<dbReference type="InterPro" id="IPR051262">
    <property type="entry name" value="SMP-30/CGR1_Lactonase"/>
</dbReference>
<accession>A0A916SEY6</accession>
<evidence type="ECO:0000313" key="5">
    <source>
        <dbReference type="Proteomes" id="UP000646478"/>
    </source>
</evidence>
<dbReference type="GO" id="GO:0016787">
    <property type="term" value="F:hydrolase activity"/>
    <property type="evidence" value="ECO:0007669"/>
    <property type="project" value="UniProtKB-KW"/>
</dbReference>
<dbReference type="EMBL" id="BMHH01000008">
    <property type="protein sequence ID" value="GGA94129.1"/>
    <property type="molecule type" value="Genomic_DNA"/>
</dbReference>